<accession>A0AAU9EG95</accession>
<organism evidence="1 2">
    <name type="scientific">Desulfoferula mesophila</name>
    <dbReference type="NCBI Taxonomy" id="3058419"/>
    <lineage>
        <taxon>Bacteria</taxon>
        <taxon>Pseudomonadati</taxon>
        <taxon>Thermodesulfobacteriota</taxon>
        <taxon>Desulfarculia</taxon>
        <taxon>Desulfarculales</taxon>
        <taxon>Desulfarculaceae</taxon>
        <taxon>Desulfoferula</taxon>
    </lineage>
</organism>
<dbReference type="Proteomes" id="UP001366166">
    <property type="component" value="Chromosome"/>
</dbReference>
<name>A0AAU9EG95_9BACT</name>
<dbReference type="AlphaFoldDB" id="A0AAU9EG95"/>
<dbReference type="KEGG" id="dmp:FAK_32690"/>
<reference evidence="2" key="1">
    <citation type="journal article" date="2023" name="Arch. Microbiol.">
        <title>Desulfoferula mesophilus gen. nov. sp. nov., a mesophilic sulfate-reducing bacterium isolated from a brackish lake sediment.</title>
        <authorList>
            <person name="Watanabe T."/>
            <person name="Yabe T."/>
            <person name="Tsuji J.M."/>
            <person name="Fukui M."/>
        </authorList>
    </citation>
    <scope>NUCLEOTIDE SEQUENCE [LARGE SCALE GENOMIC DNA]</scope>
    <source>
        <strain evidence="2">12FAK</strain>
    </source>
</reference>
<gene>
    <name evidence="1" type="ORF">FAK_32690</name>
</gene>
<protein>
    <submittedName>
        <fullName evidence="1">Uncharacterized protein</fullName>
    </submittedName>
</protein>
<evidence type="ECO:0000313" key="2">
    <source>
        <dbReference type="Proteomes" id="UP001366166"/>
    </source>
</evidence>
<keyword evidence="2" id="KW-1185">Reference proteome</keyword>
<sequence length="64" mass="6755">MAVAAGIRLRRPALHGPVADRGKDGLLTGWIGKAGQEGATIVLDGRDPEPSEGCENGFWVGQIW</sequence>
<evidence type="ECO:0000313" key="1">
    <source>
        <dbReference type="EMBL" id="BEQ16203.1"/>
    </source>
</evidence>
<proteinExistence type="predicted"/>
<dbReference type="EMBL" id="AP028679">
    <property type="protein sequence ID" value="BEQ16203.1"/>
    <property type="molecule type" value="Genomic_DNA"/>
</dbReference>